<accession>A0AAJ7IYB2</accession>
<dbReference type="GeneID" id="108624929"/>
<feature type="compositionally biased region" description="Polar residues" evidence="1">
    <location>
        <begin position="590"/>
        <end position="601"/>
    </location>
</feature>
<gene>
    <name evidence="3" type="primary">LOC108624929</name>
</gene>
<protein>
    <submittedName>
        <fullName evidence="3">Uncharacterized protein LOC108624929</fullName>
    </submittedName>
</protein>
<feature type="region of interest" description="Disordered" evidence="1">
    <location>
        <begin position="1"/>
        <end position="70"/>
    </location>
</feature>
<name>A0AAJ7IYB2_9HYME</name>
<feature type="region of interest" description="Disordered" evidence="1">
    <location>
        <begin position="590"/>
        <end position="610"/>
    </location>
</feature>
<evidence type="ECO:0000313" key="3">
    <source>
        <dbReference type="RefSeq" id="XP_017880032.1"/>
    </source>
</evidence>
<evidence type="ECO:0000256" key="1">
    <source>
        <dbReference type="SAM" id="MobiDB-lite"/>
    </source>
</evidence>
<feature type="compositionally biased region" description="Polar residues" evidence="1">
    <location>
        <begin position="1"/>
        <end position="12"/>
    </location>
</feature>
<keyword evidence="2" id="KW-1185">Reference proteome</keyword>
<dbReference type="Proteomes" id="UP000694925">
    <property type="component" value="Unplaced"/>
</dbReference>
<feature type="compositionally biased region" description="Basic residues" evidence="1">
    <location>
        <begin position="27"/>
        <end position="36"/>
    </location>
</feature>
<proteinExistence type="predicted"/>
<reference evidence="3" key="1">
    <citation type="submission" date="2025-08" db="UniProtKB">
        <authorList>
            <consortium name="RefSeq"/>
        </authorList>
    </citation>
    <scope>IDENTIFICATION</scope>
    <source>
        <tissue evidence="3">Whole body</tissue>
    </source>
</reference>
<dbReference type="RefSeq" id="XP_017880032.1">
    <property type="nucleotide sequence ID" value="XM_018024543.2"/>
</dbReference>
<dbReference type="KEGG" id="ccal:108624929"/>
<dbReference type="AlphaFoldDB" id="A0AAJ7IYB2"/>
<sequence>MERSGQDSASDTSVDERRKTVREERKVRRKKRKRKRDLIDIRQRLSKPKKEKQTKIDRKSKKPQSMKNLATRILPKPLTGIYRNGALGKAIRKSQTSPAMGDTGNARLEGDMCKLLNGYDSKSESIVVGNTNEKEPNPKNILIPYSSDESTSPFLGRMDGGNKCKMPEEPRATDLSKSSNHRIDSREYYDTAMKRYQELCQSISRENFEENNFKFPGEDPLTKVKKRLRNAYARSFRYQIMRDVFKDDDAPVCSTSSSSSTFYSPAAKLNNPFLFTAEDVQNQKYKDTTTTDTLKNKNNLFDSSEIRDASSHSLVEPQSNESYNVRSSLDVNHSISSILRNNNDLKFFEVDTKEINKPVPPMPEQSKPVYRKHIRKEKNPHEHVINSKVKKYSGVQNLKTNKYQMNPKNLKYIPTMLRKNEVDDGQNILDLSSKSFEMSANVVFTPPVVSKAAEDFAFDPENARTCVEASPSARKDDKCFMKDRKAKQKPQVHQSIFTQKNNNPVQKTVMLTKKDSINVGQFLYMNRVVNSESRENPNVCIIRKNVPERENVCVIRKNVREHENVCNVHRNCQRVPGTCYREFKRSQNSEVSQPNCSSSSQEFREGQNAPINQAIPEEDLLRGMHKCDHTCNDVCYVVFDQCKHGNAQEYSNNNRTRQLQGRLSQEDVGILNGVQNLKLIKEREVRSRENAMLLEHQPIKYLAFNDDSNTKKIPIYLHNKCNVEVIDPSVNYRLVSCPKEPAKEVIFVPTCESDKVLYVKPNVPNASHEEYSHPTKMVLVKEPSSNVCEIHVPKQNIMEIRNPEYNLVTNCVDNKKRRVNWEQLNYQHNYEHDVCLQNPTIYYKK</sequence>
<feature type="compositionally biased region" description="Basic and acidic residues" evidence="1">
    <location>
        <begin position="14"/>
        <end position="26"/>
    </location>
</feature>
<evidence type="ECO:0000313" key="2">
    <source>
        <dbReference type="Proteomes" id="UP000694925"/>
    </source>
</evidence>
<organism evidence="2 3">
    <name type="scientific">Ceratina calcarata</name>
    <dbReference type="NCBI Taxonomy" id="156304"/>
    <lineage>
        <taxon>Eukaryota</taxon>
        <taxon>Metazoa</taxon>
        <taxon>Ecdysozoa</taxon>
        <taxon>Arthropoda</taxon>
        <taxon>Hexapoda</taxon>
        <taxon>Insecta</taxon>
        <taxon>Pterygota</taxon>
        <taxon>Neoptera</taxon>
        <taxon>Endopterygota</taxon>
        <taxon>Hymenoptera</taxon>
        <taxon>Apocrita</taxon>
        <taxon>Aculeata</taxon>
        <taxon>Apoidea</taxon>
        <taxon>Anthophila</taxon>
        <taxon>Apidae</taxon>
        <taxon>Ceratina</taxon>
        <taxon>Zadontomerus</taxon>
    </lineage>
</organism>
<feature type="region of interest" description="Disordered" evidence="1">
    <location>
        <begin position="129"/>
        <end position="148"/>
    </location>
</feature>